<dbReference type="KEGG" id="tcl:Tchl_0006"/>
<name>A0A1L6F7J6_9RHOO</name>
<dbReference type="STRING" id="96773.Tchl_0006"/>
<proteinExistence type="inferred from homology"/>
<organism evidence="5 6">
    <name type="scientific">Thauera chlorobenzoica</name>
    <dbReference type="NCBI Taxonomy" id="96773"/>
    <lineage>
        <taxon>Bacteria</taxon>
        <taxon>Pseudomonadati</taxon>
        <taxon>Pseudomonadota</taxon>
        <taxon>Betaproteobacteria</taxon>
        <taxon>Rhodocyclales</taxon>
        <taxon>Zoogloeaceae</taxon>
        <taxon>Thauera</taxon>
    </lineage>
</organism>
<dbReference type="PANTHER" id="PTHR30408:SF12">
    <property type="entry name" value="TYPE I RESTRICTION ENZYME MJAVIII SPECIFICITY SUBUNIT"/>
    <property type="match status" value="1"/>
</dbReference>
<feature type="domain" description="Type I restriction modification DNA specificity" evidence="4">
    <location>
        <begin position="178"/>
        <end position="327"/>
    </location>
</feature>
<dbReference type="GO" id="GO:0009307">
    <property type="term" value="P:DNA restriction-modification system"/>
    <property type="evidence" value="ECO:0007669"/>
    <property type="project" value="UniProtKB-KW"/>
</dbReference>
<dbReference type="InterPro" id="IPR052021">
    <property type="entry name" value="Type-I_RS_S_subunit"/>
</dbReference>
<accession>A0A1L6F7J6</accession>
<dbReference type="CDD" id="cd17249">
    <property type="entry name" value="RMtype1_S_EcoR124I-TRD2-CR2_like"/>
    <property type="match status" value="1"/>
</dbReference>
<keyword evidence="5" id="KW-0378">Hydrolase</keyword>
<dbReference type="GO" id="GO:0009035">
    <property type="term" value="F:type I site-specific deoxyribonuclease activity"/>
    <property type="evidence" value="ECO:0007669"/>
    <property type="project" value="UniProtKB-EC"/>
</dbReference>
<evidence type="ECO:0000256" key="2">
    <source>
        <dbReference type="ARBA" id="ARBA00022747"/>
    </source>
</evidence>
<dbReference type="Gene3D" id="1.10.287.1120">
    <property type="entry name" value="Bipartite methylase S protein"/>
    <property type="match status" value="1"/>
</dbReference>
<dbReference type="EC" id="3.1.21.3" evidence="5"/>
<dbReference type="Gene3D" id="3.90.220.20">
    <property type="entry name" value="DNA methylase specificity domains"/>
    <property type="match status" value="2"/>
</dbReference>
<dbReference type="Proteomes" id="UP000185739">
    <property type="component" value="Chromosome"/>
</dbReference>
<feature type="domain" description="Type I restriction modification DNA specificity" evidence="4">
    <location>
        <begin position="56"/>
        <end position="145"/>
    </location>
</feature>
<evidence type="ECO:0000256" key="3">
    <source>
        <dbReference type="ARBA" id="ARBA00023125"/>
    </source>
</evidence>
<dbReference type="AlphaFoldDB" id="A0A1L6F7J6"/>
<dbReference type="PANTHER" id="PTHR30408">
    <property type="entry name" value="TYPE-1 RESTRICTION ENZYME ECOKI SPECIFICITY PROTEIN"/>
    <property type="match status" value="1"/>
</dbReference>
<dbReference type="GO" id="GO:0003677">
    <property type="term" value="F:DNA binding"/>
    <property type="evidence" value="ECO:0007669"/>
    <property type="project" value="UniProtKB-KW"/>
</dbReference>
<dbReference type="SUPFAM" id="SSF116734">
    <property type="entry name" value="DNA methylase specificity domain"/>
    <property type="match status" value="2"/>
</dbReference>
<evidence type="ECO:0000313" key="6">
    <source>
        <dbReference type="Proteomes" id="UP000185739"/>
    </source>
</evidence>
<evidence type="ECO:0000313" key="5">
    <source>
        <dbReference type="EMBL" id="APR02882.1"/>
    </source>
</evidence>
<dbReference type="Pfam" id="PF01420">
    <property type="entry name" value="Methylase_S"/>
    <property type="match status" value="2"/>
</dbReference>
<dbReference type="REBASE" id="176145">
    <property type="entry name" value="S.Tch3CB1ORF5P"/>
</dbReference>
<keyword evidence="6" id="KW-1185">Reference proteome</keyword>
<sequence>MSAKDMTTLRLQDTEDHVSVEAIGNGTRLVQKGTLLAVVRGMSLAKEFRIVEVQRPMAFNQDVKAIIPRDGVDSRFILYSLLARREYVLGIADEAAHGTKRLQTDRFLAVPVSLPNLPMQRRIASILSAYDDLIENNTRRIAILEEMARRIFEEWFVRFRFPGHEQVKMVESELGLIPEGWKVQTVEQAFQILGGGTPSKAEPAYWEGGTINWYSPTDLTRAGTSFMEQSADRITALGLAKSSAKLFPPMSVMLTSRATIGVVAVNTNEACTNQGFITCLPNSDYPLWLLYHWLKANVETFIGLGTGATFKEITKGTFKGIRLLVPPQDLVGAFSSTAEQLMLLSLNLQRKNRNLRATRDLLLPKLISGELDVSKLPEPTV</sequence>
<keyword evidence="2" id="KW-0680">Restriction system</keyword>
<dbReference type="InterPro" id="IPR000055">
    <property type="entry name" value="Restrct_endonuc_typeI_TRD"/>
</dbReference>
<evidence type="ECO:0000259" key="4">
    <source>
        <dbReference type="Pfam" id="PF01420"/>
    </source>
</evidence>
<dbReference type="EMBL" id="CP018839">
    <property type="protein sequence ID" value="APR02882.1"/>
    <property type="molecule type" value="Genomic_DNA"/>
</dbReference>
<reference evidence="5 6" key="1">
    <citation type="submission" date="2016-12" db="EMBL/GenBank/DDBJ databases">
        <title>Complete genome sequence of Thauera chlorobenzoica, a Betaproteobacterium degrading haloaromatics anaerobically to CO2 and halides.</title>
        <authorList>
            <person name="Goris T."/>
            <person name="Mergelsberg M."/>
            <person name="Boll M."/>
        </authorList>
    </citation>
    <scope>NUCLEOTIDE SEQUENCE [LARGE SCALE GENOMIC DNA]</scope>
    <source>
        <strain evidence="5 6">3CB1</strain>
    </source>
</reference>
<evidence type="ECO:0000256" key="1">
    <source>
        <dbReference type="ARBA" id="ARBA00010923"/>
    </source>
</evidence>
<protein>
    <submittedName>
        <fullName evidence="5">Type I restriction-modification system, specificity subunit S</fullName>
        <ecNumber evidence="5">3.1.21.3</ecNumber>
    </submittedName>
</protein>
<comment type="similarity">
    <text evidence="1">Belongs to the type-I restriction system S methylase family.</text>
</comment>
<dbReference type="InterPro" id="IPR044946">
    <property type="entry name" value="Restrct_endonuc_typeI_TRD_sf"/>
</dbReference>
<dbReference type="CDD" id="cd17273">
    <property type="entry name" value="RMtype1_S_EcoJA69PI-TRD1-CR1_like"/>
    <property type="match status" value="1"/>
</dbReference>
<keyword evidence="3" id="KW-0238">DNA-binding</keyword>
<gene>
    <name evidence="5" type="ORF">Tchl_0006</name>
</gene>